<name>A0ABW0T6U4_9HYPH</name>
<dbReference type="PANTHER" id="PTHR43708">
    <property type="entry name" value="CONSERVED EXPRESSED OXIDOREDUCTASE (EUROFUNG)"/>
    <property type="match status" value="1"/>
</dbReference>
<evidence type="ECO:0000259" key="1">
    <source>
        <dbReference type="Pfam" id="PF01408"/>
    </source>
</evidence>
<evidence type="ECO:0000313" key="4">
    <source>
        <dbReference type="Proteomes" id="UP001596107"/>
    </source>
</evidence>
<dbReference type="InterPro" id="IPR036291">
    <property type="entry name" value="NAD(P)-bd_dom_sf"/>
</dbReference>
<gene>
    <name evidence="3" type="ORF">ACFPOD_07850</name>
</gene>
<comment type="caution">
    <text evidence="3">The sequence shown here is derived from an EMBL/GenBank/DDBJ whole genome shotgun (WGS) entry which is preliminary data.</text>
</comment>
<dbReference type="Gene3D" id="3.40.50.720">
    <property type="entry name" value="NAD(P)-binding Rossmann-like Domain"/>
    <property type="match status" value="1"/>
</dbReference>
<dbReference type="Pfam" id="PF01408">
    <property type="entry name" value="GFO_IDH_MocA"/>
    <property type="match status" value="1"/>
</dbReference>
<dbReference type="InterPro" id="IPR055170">
    <property type="entry name" value="GFO_IDH_MocA-like_dom"/>
</dbReference>
<reference evidence="4" key="1">
    <citation type="journal article" date="2019" name="Int. J. Syst. Evol. Microbiol.">
        <title>The Global Catalogue of Microorganisms (GCM) 10K type strain sequencing project: providing services to taxonomists for standard genome sequencing and annotation.</title>
        <authorList>
            <consortium name="The Broad Institute Genomics Platform"/>
            <consortium name="The Broad Institute Genome Sequencing Center for Infectious Disease"/>
            <person name="Wu L."/>
            <person name="Ma J."/>
        </authorList>
    </citation>
    <scope>NUCLEOTIDE SEQUENCE [LARGE SCALE GENOMIC DNA]</scope>
    <source>
        <strain evidence="4">JCM 3366</strain>
    </source>
</reference>
<dbReference type="RefSeq" id="WP_223019235.1">
    <property type="nucleotide sequence ID" value="NZ_CP078143.1"/>
</dbReference>
<evidence type="ECO:0000259" key="2">
    <source>
        <dbReference type="Pfam" id="PF22725"/>
    </source>
</evidence>
<dbReference type="InterPro" id="IPR000683">
    <property type="entry name" value="Gfo/Idh/MocA-like_OxRdtase_N"/>
</dbReference>
<dbReference type="PANTHER" id="PTHR43708:SF8">
    <property type="entry name" value="OXIDOREDUCTASE"/>
    <property type="match status" value="1"/>
</dbReference>
<protein>
    <submittedName>
        <fullName evidence="3">Gfo/Idh/MocA family protein</fullName>
    </submittedName>
</protein>
<dbReference type="Gene3D" id="3.30.360.10">
    <property type="entry name" value="Dihydrodipicolinate Reductase, domain 2"/>
    <property type="match status" value="1"/>
</dbReference>
<sequence>MLSVAVIGAGYFAGFHVEGWHRNPDTELAAVIDLDEDKARSLLAEHGAAGAKAAADLNVCQGPFDIIDIAAPPTSHAPLIREALDTDARAIICQKPFCTSLDEAQAVTREAAEAGKPLIVHENFRFQPWYRTMRQMIDSGRIGDLYQITFRLRPGDGQGPDAYLSRQPYFQAMERFLVHETAVHWIDTFRFLLGEPTDVFADLRRLNPNIAGEDAGYFLYRFKDGKRALFDGNRLSDHPADNPRLTMGECLAEGSEGTLMLDGFGRLFLRQRGAREWGPVDYAFDDSRFGGDCVYHLQKHVSDHLLHGTPIENDAASYLRNIEIENAIYHSASKGCVVSLEAQ</sequence>
<dbReference type="Pfam" id="PF22725">
    <property type="entry name" value="GFO_IDH_MocA_C3"/>
    <property type="match status" value="1"/>
</dbReference>
<dbReference type="EMBL" id="JBHSNB010000001">
    <property type="protein sequence ID" value="MFC5585019.1"/>
    <property type="molecule type" value="Genomic_DNA"/>
</dbReference>
<dbReference type="Proteomes" id="UP001596107">
    <property type="component" value="Unassembled WGS sequence"/>
</dbReference>
<keyword evidence="4" id="KW-1185">Reference proteome</keyword>
<feature type="domain" description="GFO/IDH/MocA-like oxidoreductase" evidence="2">
    <location>
        <begin position="130"/>
        <end position="247"/>
    </location>
</feature>
<accession>A0ABW0T6U4</accession>
<dbReference type="SUPFAM" id="SSF51735">
    <property type="entry name" value="NAD(P)-binding Rossmann-fold domains"/>
    <property type="match status" value="1"/>
</dbReference>
<dbReference type="SUPFAM" id="SSF55347">
    <property type="entry name" value="Glyceraldehyde-3-phosphate dehydrogenase-like, C-terminal domain"/>
    <property type="match status" value="1"/>
</dbReference>
<feature type="domain" description="Gfo/Idh/MocA-like oxidoreductase N-terminal" evidence="1">
    <location>
        <begin position="3"/>
        <end position="120"/>
    </location>
</feature>
<dbReference type="InterPro" id="IPR051317">
    <property type="entry name" value="Gfo/Idh/MocA_oxidoreduct"/>
</dbReference>
<proteinExistence type="predicted"/>
<organism evidence="3 4">
    <name type="scientific">Nitratireductor kimnyeongensis</name>
    <dbReference type="NCBI Taxonomy" id="430679"/>
    <lineage>
        <taxon>Bacteria</taxon>
        <taxon>Pseudomonadati</taxon>
        <taxon>Pseudomonadota</taxon>
        <taxon>Alphaproteobacteria</taxon>
        <taxon>Hyphomicrobiales</taxon>
        <taxon>Phyllobacteriaceae</taxon>
        <taxon>Nitratireductor</taxon>
    </lineage>
</organism>
<evidence type="ECO:0000313" key="3">
    <source>
        <dbReference type="EMBL" id="MFC5585019.1"/>
    </source>
</evidence>